<dbReference type="PROSITE" id="PS52016">
    <property type="entry name" value="TONB_DEPENDENT_REC_3"/>
    <property type="match status" value="1"/>
</dbReference>
<feature type="domain" description="TonB-dependent receptor-like beta-barrel" evidence="13">
    <location>
        <begin position="444"/>
        <end position="896"/>
    </location>
</feature>
<dbReference type="SUPFAM" id="SSF49464">
    <property type="entry name" value="Carboxypeptidase regulatory domain-like"/>
    <property type="match status" value="1"/>
</dbReference>
<evidence type="ECO:0000256" key="12">
    <source>
        <dbReference type="SAM" id="SignalP"/>
    </source>
</evidence>
<dbReference type="Proteomes" id="UP001610104">
    <property type="component" value="Unassembled WGS sequence"/>
</dbReference>
<dbReference type="InterPro" id="IPR036942">
    <property type="entry name" value="Beta-barrel_TonB_sf"/>
</dbReference>
<organism evidence="15 16">
    <name type="scientific">Gaetbulibacter aquiaggeris</name>
    <dbReference type="NCBI Taxonomy" id="1735373"/>
    <lineage>
        <taxon>Bacteria</taxon>
        <taxon>Pseudomonadati</taxon>
        <taxon>Bacteroidota</taxon>
        <taxon>Flavobacteriia</taxon>
        <taxon>Flavobacteriales</taxon>
        <taxon>Flavobacteriaceae</taxon>
        <taxon>Gaetbulibacter</taxon>
    </lineage>
</organism>
<evidence type="ECO:0000256" key="3">
    <source>
        <dbReference type="ARBA" id="ARBA00022452"/>
    </source>
</evidence>
<feature type="domain" description="TonB-dependent receptor plug" evidence="14">
    <location>
        <begin position="117"/>
        <end position="239"/>
    </location>
</feature>
<evidence type="ECO:0000256" key="7">
    <source>
        <dbReference type="ARBA" id="ARBA00023136"/>
    </source>
</evidence>
<evidence type="ECO:0000256" key="4">
    <source>
        <dbReference type="ARBA" id="ARBA00022692"/>
    </source>
</evidence>
<name>A0ABW7MR57_9FLAO</name>
<dbReference type="SUPFAM" id="SSF56935">
    <property type="entry name" value="Porins"/>
    <property type="match status" value="1"/>
</dbReference>
<keyword evidence="8" id="KW-0675">Receptor</keyword>
<accession>A0ABW7MR57</accession>
<comment type="subcellular location">
    <subcellularLocation>
        <location evidence="1 10">Cell outer membrane</location>
        <topology evidence="1 10">Multi-pass membrane protein</topology>
    </subcellularLocation>
</comment>
<keyword evidence="3 10" id="KW-1134">Transmembrane beta strand</keyword>
<reference evidence="15 16" key="1">
    <citation type="submission" date="2024-02" db="EMBL/GenBank/DDBJ databases">
        <title>A Gaetbulibacter species isolated from tidal flats and genomic insights of their niches.</title>
        <authorList>
            <person name="Ye Y."/>
        </authorList>
    </citation>
    <scope>NUCLEOTIDE SEQUENCE [LARGE SCALE GENOMIC DNA]</scope>
    <source>
        <strain evidence="15 16">KEM-8</strain>
    </source>
</reference>
<evidence type="ECO:0000256" key="8">
    <source>
        <dbReference type="ARBA" id="ARBA00023170"/>
    </source>
</evidence>
<dbReference type="NCBIfam" id="TIGR04056">
    <property type="entry name" value="OMP_RagA_SusC"/>
    <property type="match status" value="1"/>
</dbReference>
<evidence type="ECO:0000313" key="16">
    <source>
        <dbReference type="Proteomes" id="UP001610104"/>
    </source>
</evidence>
<comment type="similarity">
    <text evidence="10 11">Belongs to the TonB-dependent receptor family.</text>
</comment>
<keyword evidence="9 10" id="KW-0998">Cell outer membrane</keyword>
<dbReference type="Pfam" id="PF07715">
    <property type="entry name" value="Plug"/>
    <property type="match status" value="1"/>
</dbReference>
<dbReference type="Gene3D" id="2.60.40.1120">
    <property type="entry name" value="Carboxypeptidase-like, regulatory domain"/>
    <property type="match status" value="1"/>
</dbReference>
<evidence type="ECO:0000256" key="11">
    <source>
        <dbReference type="RuleBase" id="RU003357"/>
    </source>
</evidence>
<evidence type="ECO:0000256" key="1">
    <source>
        <dbReference type="ARBA" id="ARBA00004571"/>
    </source>
</evidence>
<protein>
    <submittedName>
        <fullName evidence="15">SusC/RagA family TonB-linked outer membrane protein</fullName>
    </submittedName>
</protein>
<evidence type="ECO:0000259" key="14">
    <source>
        <dbReference type="Pfam" id="PF07715"/>
    </source>
</evidence>
<sequence length="1072" mass="116457">MNKKSFFSMLILLLSSAFIYAQKTVSGTVSDKSGVPLAGASVIVKGTSNGTSTDFDGNYSLNVQENSDVLLISYIGFKSVEITVGNQTTISVSLEEDAESLDEVVVNVLGFKEKRDAVASTYSVIGADDALRSKEPTLINSLAGKASGLTITGSSADPGAGSIIQIRGVSSINGSSPLIVVDGIPLNNSNLEGFASDADGGISQQSRLNDINPDDIETIQVFKGASAGALYGSSALGGVIVITTKRGKAGKLRVSLNSTISVDQINVKHPLQTKFGQGSGGNYSATNANSWGDKISDRSGADDVFNTTGQYFEAANGTRYYPYASGGKNSQEVFTNSNFDQVFQDGMAEDLKLNISGGTEKSTFYFSASHLNQKGIMVNSNYVKNTFTFGNTTKYNNWLSSSAKVAYTNSKSNRIQQGSNTAGIYLGLLRNPPDFDISDYIGTYYDASGNPTPLRHRSYRRYLANTANPTYNNPLWTVYEQTSDTKVDRVFGSMEFNINATPWLNFVVRSGLDTYNDDRTYFFPMFSGDSANNGRYQNEIYNNTEYTGEFISLLNFNLTDDLKANFTLGGAMNDRKRKQIYVEALDFLYNSRLQNPSIASNVDELERNRRVRNVRFYGQSNFEYKDFLNLNLGVTYEDASSSAKSIVYPSAELGFNWSQLLDLSTDSSLSFAKLRLAYGEVGLAPDPHGWETGYETASYTSYSDGISLTAFNGGYRIDNNQGNPYLEFEKKKEYEVGLDFRFFKNKLKLSGTYYFNETTDMLLPVDLNPSSGYATLLGNIASLENKGLEFEFDYNFFKKNDLSLSIYGNMSTNKNEVTDLGGVTSVDFSNGASSVKPSAMVGQPVSVLLGSAALHNPDGSFDLDANGFPQLDTSGDKVLGDPNPDWRGAAGLRANYKGFSLNVLFETSQGNDMAERTRFVLQGFGTHAITGNEVTPTQDVVNYAGATIPAGTLVRGNLRDFGAGPVLMDESWYTSLGGGFGGSVINEFAVTDASWTRLRELSLAYSLDSSWVQKAGLESISISVTGRNLALWSKIKGIDPDVSQFGSGLAKGVDYFTNPSSRSVVFGININY</sequence>
<keyword evidence="2 10" id="KW-0813">Transport</keyword>
<dbReference type="EMBL" id="JBAWKC010000002">
    <property type="protein sequence ID" value="MFH6768848.1"/>
    <property type="molecule type" value="Genomic_DNA"/>
</dbReference>
<keyword evidence="7 10" id="KW-0472">Membrane</keyword>
<evidence type="ECO:0000256" key="6">
    <source>
        <dbReference type="ARBA" id="ARBA00023077"/>
    </source>
</evidence>
<dbReference type="InterPro" id="IPR000531">
    <property type="entry name" value="Beta-barrel_TonB"/>
</dbReference>
<feature type="signal peptide" evidence="12">
    <location>
        <begin position="1"/>
        <end position="21"/>
    </location>
</feature>
<dbReference type="InterPro" id="IPR012910">
    <property type="entry name" value="Plug_dom"/>
</dbReference>
<keyword evidence="5 12" id="KW-0732">Signal</keyword>
<proteinExistence type="inferred from homology"/>
<comment type="caution">
    <text evidence="15">The sequence shown here is derived from an EMBL/GenBank/DDBJ whole genome shotgun (WGS) entry which is preliminary data.</text>
</comment>
<feature type="chain" id="PRO_5047267432" evidence="12">
    <location>
        <begin position="22"/>
        <end position="1072"/>
    </location>
</feature>
<evidence type="ECO:0000256" key="5">
    <source>
        <dbReference type="ARBA" id="ARBA00022729"/>
    </source>
</evidence>
<dbReference type="Pfam" id="PF13715">
    <property type="entry name" value="CarbopepD_reg_2"/>
    <property type="match status" value="1"/>
</dbReference>
<keyword evidence="4 10" id="KW-0812">Transmembrane</keyword>
<evidence type="ECO:0000259" key="13">
    <source>
        <dbReference type="Pfam" id="PF00593"/>
    </source>
</evidence>
<gene>
    <name evidence="15" type="ORF">V8G56_08880</name>
</gene>
<keyword evidence="6 11" id="KW-0798">TonB box</keyword>
<evidence type="ECO:0000256" key="10">
    <source>
        <dbReference type="PROSITE-ProRule" id="PRU01360"/>
    </source>
</evidence>
<dbReference type="RefSeq" id="WP_395438095.1">
    <property type="nucleotide sequence ID" value="NZ_JBAWKC010000002.1"/>
</dbReference>
<dbReference type="Gene3D" id="2.40.170.20">
    <property type="entry name" value="TonB-dependent receptor, beta-barrel domain"/>
    <property type="match status" value="1"/>
</dbReference>
<dbReference type="PANTHER" id="PTHR30069:SF29">
    <property type="entry name" value="HEMOGLOBIN AND HEMOGLOBIN-HAPTOGLOBIN-BINDING PROTEIN 1-RELATED"/>
    <property type="match status" value="1"/>
</dbReference>
<dbReference type="Pfam" id="PF00593">
    <property type="entry name" value="TonB_dep_Rec_b-barrel"/>
    <property type="match status" value="1"/>
</dbReference>
<evidence type="ECO:0000313" key="15">
    <source>
        <dbReference type="EMBL" id="MFH6768848.1"/>
    </source>
</evidence>
<dbReference type="InterPro" id="IPR039426">
    <property type="entry name" value="TonB-dep_rcpt-like"/>
</dbReference>
<keyword evidence="16" id="KW-1185">Reference proteome</keyword>
<dbReference type="InterPro" id="IPR037066">
    <property type="entry name" value="Plug_dom_sf"/>
</dbReference>
<evidence type="ECO:0000256" key="2">
    <source>
        <dbReference type="ARBA" id="ARBA00022448"/>
    </source>
</evidence>
<evidence type="ECO:0000256" key="9">
    <source>
        <dbReference type="ARBA" id="ARBA00023237"/>
    </source>
</evidence>
<dbReference type="Gene3D" id="2.170.130.10">
    <property type="entry name" value="TonB-dependent receptor, plug domain"/>
    <property type="match status" value="1"/>
</dbReference>
<dbReference type="PANTHER" id="PTHR30069">
    <property type="entry name" value="TONB-DEPENDENT OUTER MEMBRANE RECEPTOR"/>
    <property type="match status" value="1"/>
</dbReference>
<dbReference type="InterPro" id="IPR023996">
    <property type="entry name" value="TonB-dep_OMP_SusC/RagA"/>
</dbReference>
<dbReference type="InterPro" id="IPR008969">
    <property type="entry name" value="CarboxyPept-like_regulatory"/>
</dbReference>